<feature type="transmembrane region" description="Helical" evidence="8">
    <location>
        <begin position="128"/>
        <end position="149"/>
    </location>
</feature>
<dbReference type="InterPro" id="IPR027359">
    <property type="entry name" value="Volt_channel_dom_sf"/>
</dbReference>
<dbReference type="GO" id="GO:0008076">
    <property type="term" value="C:voltage-gated potassium channel complex"/>
    <property type="evidence" value="ECO:0007669"/>
    <property type="project" value="InterPro"/>
</dbReference>
<gene>
    <name evidence="10" type="ORF">CPJCM30710_27540</name>
</gene>
<evidence type="ECO:0000256" key="1">
    <source>
        <dbReference type="ARBA" id="ARBA00004141"/>
    </source>
</evidence>
<feature type="transmembrane region" description="Helical" evidence="8">
    <location>
        <begin position="7"/>
        <end position="29"/>
    </location>
</feature>
<keyword evidence="4 8" id="KW-1133">Transmembrane helix</keyword>
<dbReference type="Pfam" id="PF07885">
    <property type="entry name" value="Ion_trans_2"/>
    <property type="match status" value="1"/>
</dbReference>
<evidence type="ECO:0000256" key="3">
    <source>
        <dbReference type="ARBA" id="ARBA00022692"/>
    </source>
</evidence>
<dbReference type="GO" id="GO:0001508">
    <property type="term" value="P:action potential"/>
    <property type="evidence" value="ECO:0007669"/>
    <property type="project" value="TreeGrafter"/>
</dbReference>
<evidence type="ECO:0000256" key="8">
    <source>
        <dbReference type="SAM" id="Phobius"/>
    </source>
</evidence>
<dbReference type="InterPro" id="IPR013099">
    <property type="entry name" value="K_chnl_dom"/>
</dbReference>
<comment type="caution">
    <text evidence="10">The sequence shown here is derived from an EMBL/GenBank/DDBJ whole genome shotgun (WGS) entry which is preliminary data.</text>
</comment>
<keyword evidence="2" id="KW-0813">Transport</keyword>
<feature type="domain" description="Potassium channel" evidence="9">
    <location>
        <begin position="134"/>
        <end position="206"/>
    </location>
</feature>
<name>A0A919S2L0_9CLOT</name>
<organism evidence="10 11">
    <name type="scientific">Clostridium polyendosporum</name>
    <dbReference type="NCBI Taxonomy" id="69208"/>
    <lineage>
        <taxon>Bacteria</taxon>
        <taxon>Bacillati</taxon>
        <taxon>Bacillota</taxon>
        <taxon>Clostridia</taxon>
        <taxon>Eubacteriales</taxon>
        <taxon>Clostridiaceae</taxon>
        <taxon>Clostridium</taxon>
    </lineage>
</organism>
<evidence type="ECO:0000256" key="2">
    <source>
        <dbReference type="ARBA" id="ARBA00022448"/>
    </source>
</evidence>
<keyword evidence="6 8" id="KW-0472">Membrane</keyword>
<dbReference type="SUPFAM" id="SSF81324">
    <property type="entry name" value="Voltage-gated potassium channels"/>
    <property type="match status" value="1"/>
</dbReference>
<evidence type="ECO:0000256" key="5">
    <source>
        <dbReference type="ARBA" id="ARBA00023065"/>
    </source>
</evidence>
<sequence length="253" mass="28930">MNRKFVFYEIIMAMLSLLVVFILTIQITINLTPTQSLILDYIDTSIWTIFLIDYIVRLFLSKNKWSFIKNNKLDLIAIIPINSLLKSIRIVRLSRLVKLIKFTKFLRTIIFFSKFKSKINKFITTNNLNYVIFITILIVFSGAIGISIAENMSFGDAIWWAYVTATTVGYGDISPATGIGRIIAAVLMLVGIGFIGMLTGTIATFFLDKKTVYKSYKEEIIEGIKNKLDEFDKLDHKDIDDMYAVLKSLKNDN</sequence>
<feature type="transmembrane region" description="Helical" evidence="8">
    <location>
        <begin position="182"/>
        <end position="207"/>
    </location>
</feature>
<feature type="transmembrane region" description="Helical" evidence="8">
    <location>
        <begin position="41"/>
        <end position="60"/>
    </location>
</feature>
<evidence type="ECO:0000256" key="4">
    <source>
        <dbReference type="ARBA" id="ARBA00022989"/>
    </source>
</evidence>
<evidence type="ECO:0000313" key="10">
    <source>
        <dbReference type="EMBL" id="GIM30088.1"/>
    </source>
</evidence>
<comment type="subcellular location">
    <subcellularLocation>
        <location evidence="1">Membrane</location>
        <topology evidence="1">Multi-pass membrane protein</topology>
    </subcellularLocation>
</comment>
<keyword evidence="7 10" id="KW-0407">Ion channel</keyword>
<dbReference type="AlphaFoldDB" id="A0A919S2L0"/>
<dbReference type="Gene3D" id="1.20.120.350">
    <property type="entry name" value="Voltage-gated potassium channels. Chain C"/>
    <property type="match status" value="1"/>
</dbReference>
<evidence type="ECO:0000256" key="7">
    <source>
        <dbReference type="ARBA" id="ARBA00023303"/>
    </source>
</evidence>
<reference evidence="10" key="1">
    <citation type="submission" date="2021-03" db="EMBL/GenBank/DDBJ databases">
        <title>Taxonomic study of Clostridium polyendosporum from meadow-gley soil under rice.</title>
        <authorList>
            <person name="Kobayashi H."/>
            <person name="Tanizawa Y."/>
            <person name="Yagura M."/>
        </authorList>
    </citation>
    <scope>NUCLEOTIDE SEQUENCE</scope>
    <source>
        <strain evidence="10">JCM 30710</strain>
    </source>
</reference>
<dbReference type="PANTHER" id="PTHR11537">
    <property type="entry name" value="VOLTAGE-GATED POTASSIUM CHANNEL"/>
    <property type="match status" value="1"/>
</dbReference>
<accession>A0A919S2L0</accession>
<dbReference type="RefSeq" id="WP_212904769.1">
    <property type="nucleotide sequence ID" value="NZ_BOPZ01000027.1"/>
</dbReference>
<dbReference type="InterPro" id="IPR028325">
    <property type="entry name" value="VG_K_chnl"/>
</dbReference>
<proteinExistence type="predicted"/>
<keyword evidence="3 8" id="KW-0812">Transmembrane</keyword>
<dbReference type="GO" id="GO:0005249">
    <property type="term" value="F:voltage-gated potassium channel activity"/>
    <property type="evidence" value="ECO:0007669"/>
    <property type="project" value="InterPro"/>
</dbReference>
<evidence type="ECO:0000256" key="6">
    <source>
        <dbReference type="ARBA" id="ARBA00023136"/>
    </source>
</evidence>
<dbReference type="PANTHER" id="PTHR11537:SF254">
    <property type="entry name" value="POTASSIUM VOLTAGE-GATED CHANNEL PROTEIN SHAB"/>
    <property type="match status" value="1"/>
</dbReference>
<keyword evidence="5" id="KW-0406">Ion transport</keyword>
<protein>
    <submittedName>
        <fullName evidence="10">Potassium channel protein</fullName>
    </submittedName>
</protein>
<keyword evidence="11" id="KW-1185">Reference proteome</keyword>
<dbReference type="Proteomes" id="UP000679179">
    <property type="component" value="Unassembled WGS sequence"/>
</dbReference>
<dbReference type="Gene3D" id="1.10.287.70">
    <property type="match status" value="1"/>
</dbReference>
<evidence type="ECO:0000259" key="9">
    <source>
        <dbReference type="Pfam" id="PF07885"/>
    </source>
</evidence>
<dbReference type="PRINTS" id="PR00169">
    <property type="entry name" value="KCHANNEL"/>
</dbReference>
<dbReference type="EMBL" id="BOPZ01000027">
    <property type="protein sequence ID" value="GIM30088.1"/>
    <property type="molecule type" value="Genomic_DNA"/>
</dbReference>
<evidence type="ECO:0000313" key="11">
    <source>
        <dbReference type="Proteomes" id="UP000679179"/>
    </source>
</evidence>